<keyword evidence="2" id="KW-0813">Transport</keyword>
<dbReference type="RefSeq" id="WP_304996097.1">
    <property type="nucleotide sequence ID" value="NZ_CP101717.1"/>
</dbReference>
<dbReference type="CDD" id="cd03245">
    <property type="entry name" value="ABCC_bacteriocin_exporters"/>
    <property type="match status" value="1"/>
</dbReference>
<evidence type="ECO:0000256" key="9">
    <source>
        <dbReference type="SAM" id="Phobius"/>
    </source>
</evidence>
<dbReference type="InterPro" id="IPR011527">
    <property type="entry name" value="ABC1_TM_dom"/>
</dbReference>
<reference evidence="13" key="1">
    <citation type="submission" date="2022-07" db="EMBL/GenBank/DDBJ databases">
        <title>Complete genome sequence of Salinispirillum sp. LH10-3-1 capable of multiple carbohydrate inversion isolated from a soda lake.</title>
        <authorList>
            <person name="Liu J."/>
            <person name="Zhai Y."/>
            <person name="Zhang H."/>
            <person name="Yang H."/>
            <person name="Qu J."/>
            <person name="Li J."/>
        </authorList>
    </citation>
    <scope>NUCLEOTIDE SEQUENCE</scope>
    <source>
        <strain evidence="13">LH 10-3-1</strain>
    </source>
</reference>
<evidence type="ECO:0000256" key="2">
    <source>
        <dbReference type="ARBA" id="ARBA00022448"/>
    </source>
</evidence>
<keyword evidence="3" id="KW-1003">Cell membrane</keyword>
<dbReference type="GO" id="GO:0005886">
    <property type="term" value="C:plasma membrane"/>
    <property type="evidence" value="ECO:0007669"/>
    <property type="project" value="UniProtKB-SubCell"/>
</dbReference>
<evidence type="ECO:0000313" key="13">
    <source>
        <dbReference type="EMBL" id="WLD58811.1"/>
    </source>
</evidence>
<name>A0AB38YHH9_9GAMM</name>
<gene>
    <name evidence="13" type="ORF">NFC81_03200</name>
</gene>
<evidence type="ECO:0000256" key="6">
    <source>
        <dbReference type="ARBA" id="ARBA00022840"/>
    </source>
</evidence>
<sequence length="722" mass="79119">MTNQQKPEQEQLGVKAAEQPDALAECLYKLAQLHGRVATRDALLSGLPLVDGRLTPDIFPRSAQRAGLSARAVKSSLTSVNKALLPAVLILESNQACLLMQIDPKAGEAWVIYPELSDSVVRLPMQDLQEQYTERLLYVQPEFRFDSRTEQATVPAGEHWFWGVMKNNRRLYVDVLIAAVLINLLAVAMPLFVMNVYDRVVPNQAIETLWVLAIGVFLVLCADLALRTTRTWFVDHAAKRADRELSARIMSRVLGMRLDARPQSAGSFAALLQSFESVRGFIGSAVVVALVDLPFVVLFAIIIAMISPSLVIPVVVGSVLVLTYALLMQGAMRNVADQSMRANAQRNATLVESLVGLETVKSFQAEQRLQSIWERTTAYLADKSARNRFFAGSIGHVALWMQHTVAVAIIVIGVYLVGEGVLTQGGLVAAYLLSSRAMGPVSQASSLLGQYHQASTALRGLNQMMDTPLERPVDDVRISRPLVNGEVEFRQVSFRYPGDETDVLRNVSFKILAGEHVAVLGRNGSGKSTIEKLMLGLYQPTGGTVTVDGVDLRQFDPAELRRNIGYVPQDITLFYGSVRDNVVMAFPTATDEEVLRAGAMSGLATLTDQHPMGYNMPVGERGERLSGGQRQSVALARAMIRQPNLLLLDEPTGAMDHSSEEDFKTRLSAYAKGRTMLVITHRTSLLELVDRIIVIDRGVIVADGPKDQVVDALRHGRIGKAS</sequence>
<dbReference type="PROSITE" id="PS50893">
    <property type="entry name" value="ABC_TRANSPORTER_2"/>
    <property type="match status" value="1"/>
</dbReference>
<feature type="transmembrane region" description="Helical" evidence="9">
    <location>
        <begin position="397"/>
        <end position="418"/>
    </location>
</feature>
<dbReference type="InterPro" id="IPR003439">
    <property type="entry name" value="ABC_transporter-like_ATP-bd"/>
</dbReference>
<dbReference type="Pfam" id="PF00664">
    <property type="entry name" value="ABC_membrane"/>
    <property type="match status" value="1"/>
</dbReference>
<evidence type="ECO:0000256" key="5">
    <source>
        <dbReference type="ARBA" id="ARBA00022741"/>
    </source>
</evidence>
<dbReference type="InterPro" id="IPR017750">
    <property type="entry name" value="ATPase_T1SS"/>
</dbReference>
<evidence type="ECO:0000256" key="7">
    <source>
        <dbReference type="ARBA" id="ARBA00022989"/>
    </source>
</evidence>
<dbReference type="PROSITE" id="PS50929">
    <property type="entry name" value="ABC_TM1F"/>
    <property type="match status" value="1"/>
</dbReference>
<protein>
    <submittedName>
        <fullName evidence="13">Type I secretion system permease/ATPase</fullName>
    </submittedName>
</protein>
<dbReference type="InterPro" id="IPR027417">
    <property type="entry name" value="P-loop_NTPase"/>
</dbReference>
<evidence type="ECO:0000256" key="4">
    <source>
        <dbReference type="ARBA" id="ARBA00022692"/>
    </source>
</evidence>
<dbReference type="PANTHER" id="PTHR24221">
    <property type="entry name" value="ATP-BINDING CASSETTE SUB-FAMILY B"/>
    <property type="match status" value="1"/>
</dbReference>
<dbReference type="Gene3D" id="3.40.50.300">
    <property type="entry name" value="P-loop containing nucleotide triphosphate hydrolases"/>
    <property type="match status" value="1"/>
</dbReference>
<keyword evidence="5" id="KW-0547">Nucleotide-binding</keyword>
<feature type="domain" description="ABC transmembrane type-1" evidence="11">
    <location>
        <begin position="175"/>
        <end position="453"/>
    </location>
</feature>
<dbReference type="Gene3D" id="3.90.70.10">
    <property type="entry name" value="Cysteine proteinases"/>
    <property type="match status" value="1"/>
</dbReference>
<evidence type="ECO:0000256" key="8">
    <source>
        <dbReference type="ARBA" id="ARBA00023136"/>
    </source>
</evidence>
<dbReference type="PANTHER" id="PTHR24221:SF248">
    <property type="entry name" value="ABC TRANSPORTER TRANSMEMBRANE REGION"/>
    <property type="match status" value="1"/>
</dbReference>
<dbReference type="GO" id="GO:0016887">
    <property type="term" value="F:ATP hydrolysis activity"/>
    <property type="evidence" value="ECO:0007669"/>
    <property type="project" value="InterPro"/>
</dbReference>
<dbReference type="SUPFAM" id="SSF90123">
    <property type="entry name" value="ABC transporter transmembrane region"/>
    <property type="match status" value="1"/>
</dbReference>
<keyword evidence="6" id="KW-0067">ATP-binding</keyword>
<dbReference type="InterPro" id="IPR003593">
    <property type="entry name" value="AAA+_ATPase"/>
</dbReference>
<dbReference type="SUPFAM" id="SSF52540">
    <property type="entry name" value="P-loop containing nucleoside triphosphate hydrolases"/>
    <property type="match status" value="1"/>
</dbReference>
<evidence type="ECO:0000256" key="1">
    <source>
        <dbReference type="ARBA" id="ARBA00004651"/>
    </source>
</evidence>
<dbReference type="GO" id="GO:0005524">
    <property type="term" value="F:ATP binding"/>
    <property type="evidence" value="ECO:0007669"/>
    <property type="project" value="UniProtKB-KW"/>
</dbReference>
<evidence type="ECO:0000259" key="12">
    <source>
        <dbReference type="PROSITE" id="PS50990"/>
    </source>
</evidence>
<dbReference type="InterPro" id="IPR005074">
    <property type="entry name" value="Peptidase_C39"/>
</dbReference>
<feature type="transmembrane region" description="Helical" evidence="9">
    <location>
        <begin position="209"/>
        <end position="226"/>
    </location>
</feature>
<dbReference type="GO" id="GO:0140359">
    <property type="term" value="F:ABC-type transporter activity"/>
    <property type="evidence" value="ECO:0007669"/>
    <property type="project" value="InterPro"/>
</dbReference>
<dbReference type="PROSITE" id="PS50990">
    <property type="entry name" value="PEPTIDASE_C39"/>
    <property type="match status" value="1"/>
</dbReference>
<keyword evidence="4 9" id="KW-0812">Transmembrane</keyword>
<accession>A0AB38YHH9</accession>
<organism evidence="13">
    <name type="scientific">Salinispirillum sp. LH 10-3-1</name>
    <dbReference type="NCBI Taxonomy" id="2952525"/>
    <lineage>
        <taxon>Bacteria</taxon>
        <taxon>Pseudomonadati</taxon>
        <taxon>Pseudomonadota</taxon>
        <taxon>Gammaproteobacteria</taxon>
        <taxon>Oceanospirillales</taxon>
        <taxon>Saccharospirillaceae</taxon>
        <taxon>Salinispirillum</taxon>
    </lineage>
</organism>
<dbReference type="InterPro" id="IPR039421">
    <property type="entry name" value="Type_1_exporter"/>
</dbReference>
<dbReference type="EMBL" id="CP101717">
    <property type="protein sequence ID" value="WLD58811.1"/>
    <property type="molecule type" value="Genomic_DNA"/>
</dbReference>
<dbReference type="Gene3D" id="1.20.1560.10">
    <property type="entry name" value="ABC transporter type 1, transmembrane domain"/>
    <property type="match status" value="1"/>
</dbReference>
<dbReference type="CDD" id="cd02421">
    <property type="entry name" value="Peptidase_C39_likeD"/>
    <property type="match status" value="1"/>
</dbReference>
<dbReference type="NCBIfam" id="TIGR03375">
    <property type="entry name" value="type_I_sec_LssB"/>
    <property type="match status" value="1"/>
</dbReference>
<evidence type="ECO:0000259" key="10">
    <source>
        <dbReference type="PROSITE" id="PS50893"/>
    </source>
</evidence>
<keyword evidence="8 9" id="KW-0472">Membrane</keyword>
<dbReference type="InterPro" id="IPR036640">
    <property type="entry name" value="ABC1_TM_sf"/>
</dbReference>
<feature type="transmembrane region" description="Helical" evidence="9">
    <location>
        <begin position="310"/>
        <end position="331"/>
    </location>
</feature>
<evidence type="ECO:0000259" key="11">
    <source>
        <dbReference type="PROSITE" id="PS50929"/>
    </source>
</evidence>
<dbReference type="FunFam" id="3.40.50.300:FF:000299">
    <property type="entry name" value="ABC transporter ATP-binding protein/permease"/>
    <property type="match status" value="1"/>
</dbReference>
<dbReference type="GO" id="GO:0034040">
    <property type="term" value="F:ATPase-coupled lipid transmembrane transporter activity"/>
    <property type="evidence" value="ECO:0007669"/>
    <property type="project" value="TreeGrafter"/>
</dbReference>
<dbReference type="CDD" id="cd18587">
    <property type="entry name" value="ABC_6TM_LapB_like"/>
    <property type="match status" value="1"/>
</dbReference>
<dbReference type="SMART" id="SM00382">
    <property type="entry name" value="AAA"/>
    <property type="match status" value="1"/>
</dbReference>
<proteinExistence type="predicted"/>
<dbReference type="GO" id="GO:0006508">
    <property type="term" value="P:proteolysis"/>
    <property type="evidence" value="ECO:0007669"/>
    <property type="project" value="InterPro"/>
</dbReference>
<feature type="transmembrane region" description="Helical" evidence="9">
    <location>
        <begin position="171"/>
        <end position="197"/>
    </location>
</feature>
<dbReference type="AlphaFoldDB" id="A0AB38YHH9"/>
<evidence type="ECO:0000256" key="3">
    <source>
        <dbReference type="ARBA" id="ARBA00022475"/>
    </source>
</evidence>
<feature type="transmembrane region" description="Helical" evidence="9">
    <location>
        <begin position="281"/>
        <end position="304"/>
    </location>
</feature>
<dbReference type="GO" id="GO:0008233">
    <property type="term" value="F:peptidase activity"/>
    <property type="evidence" value="ECO:0007669"/>
    <property type="project" value="InterPro"/>
</dbReference>
<keyword evidence="7 9" id="KW-1133">Transmembrane helix</keyword>
<feature type="domain" description="ABC transporter" evidence="10">
    <location>
        <begin position="487"/>
        <end position="722"/>
    </location>
</feature>
<dbReference type="Pfam" id="PF00005">
    <property type="entry name" value="ABC_tran"/>
    <property type="match status" value="1"/>
</dbReference>
<feature type="domain" description="Peptidase C39" evidence="12">
    <location>
        <begin position="16"/>
        <end position="139"/>
    </location>
</feature>
<comment type="subcellular location">
    <subcellularLocation>
        <location evidence="1">Cell membrane</location>
        <topology evidence="1">Multi-pass membrane protein</topology>
    </subcellularLocation>
</comment>